<dbReference type="Gene3D" id="1.10.287.610">
    <property type="entry name" value="Helix hairpin bin"/>
    <property type="match status" value="1"/>
</dbReference>
<evidence type="ECO:0000256" key="14">
    <source>
        <dbReference type="HAMAP-Rule" id="MF_01588"/>
    </source>
</evidence>
<evidence type="ECO:0000256" key="2">
    <source>
        <dbReference type="ARBA" id="ARBA00012722"/>
    </source>
</evidence>
<dbReference type="Pfam" id="PF03119">
    <property type="entry name" value="DNA_ligase_ZBD"/>
    <property type="match status" value="1"/>
</dbReference>
<feature type="binding site" evidence="14">
    <location>
        <position position="421"/>
    </location>
    <ligand>
        <name>Zn(2+)</name>
        <dbReference type="ChEBI" id="CHEBI:29105"/>
    </ligand>
</feature>
<dbReference type="Pfam" id="PF12826">
    <property type="entry name" value="HHH_2"/>
    <property type="match status" value="1"/>
</dbReference>
<keyword evidence="4 14" id="KW-0436">Ligase</keyword>
<keyword evidence="6 14" id="KW-0479">Metal-binding</keyword>
<dbReference type="PANTHER" id="PTHR23389:SF9">
    <property type="entry name" value="DNA LIGASE"/>
    <property type="match status" value="1"/>
</dbReference>
<dbReference type="Pfam" id="PF01653">
    <property type="entry name" value="DNA_ligase_aden"/>
    <property type="match status" value="1"/>
</dbReference>
<feature type="binding site" evidence="14">
    <location>
        <position position="446"/>
    </location>
    <ligand>
        <name>Zn(2+)</name>
        <dbReference type="ChEBI" id="CHEBI:29105"/>
    </ligand>
</feature>
<dbReference type="InterPro" id="IPR010994">
    <property type="entry name" value="RuvA_2-like"/>
</dbReference>
<dbReference type="GO" id="GO:0046872">
    <property type="term" value="F:metal ion binding"/>
    <property type="evidence" value="ECO:0007669"/>
    <property type="project" value="UniProtKB-KW"/>
</dbReference>
<dbReference type="NCBIfam" id="TIGR00575">
    <property type="entry name" value="dnlj"/>
    <property type="match status" value="1"/>
</dbReference>
<feature type="binding site" evidence="14">
    <location>
        <position position="141"/>
    </location>
    <ligand>
        <name>NAD(+)</name>
        <dbReference type="ChEBI" id="CHEBI:57540"/>
    </ligand>
</feature>
<dbReference type="OrthoDB" id="9759736at2"/>
<dbReference type="PIRSF" id="PIRSF001604">
    <property type="entry name" value="LigA"/>
    <property type="match status" value="1"/>
</dbReference>
<feature type="binding site" evidence="14">
    <location>
        <position position="180"/>
    </location>
    <ligand>
        <name>NAD(+)</name>
        <dbReference type="ChEBI" id="CHEBI:57540"/>
    </ligand>
</feature>
<dbReference type="RefSeq" id="WP_084738054.1">
    <property type="nucleotide sequence ID" value="NZ_FQZK01000033.1"/>
</dbReference>
<dbReference type="HAMAP" id="MF_01588">
    <property type="entry name" value="DNA_ligase_A"/>
    <property type="match status" value="1"/>
</dbReference>
<feature type="compositionally biased region" description="Low complexity" evidence="16">
    <location>
        <begin position="747"/>
        <end position="764"/>
    </location>
</feature>
<dbReference type="PROSITE" id="PS50172">
    <property type="entry name" value="BRCT"/>
    <property type="match status" value="1"/>
</dbReference>
<evidence type="ECO:0000256" key="10">
    <source>
        <dbReference type="ARBA" id="ARBA00023027"/>
    </source>
</evidence>
<feature type="binding site" evidence="14">
    <location>
        <begin position="89"/>
        <end position="90"/>
    </location>
    <ligand>
        <name>NAD(+)</name>
        <dbReference type="ChEBI" id="CHEBI:57540"/>
    </ligand>
</feature>
<dbReference type="InterPro" id="IPR033136">
    <property type="entry name" value="DNA_ligase_CS"/>
</dbReference>
<dbReference type="PROSITE" id="PS01055">
    <property type="entry name" value="DNA_LIGASE_N1"/>
    <property type="match status" value="1"/>
</dbReference>
<dbReference type="NCBIfam" id="NF005932">
    <property type="entry name" value="PRK07956.1"/>
    <property type="match status" value="1"/>
</dbReference>
<dbReference type="CDD" id="cd00114">
    <property type="entry name" value="LIGANc"/>
    <property type="match status" value="1"/>
</dbReference>
<keyword evidence="14" id="KW-0464">Manganese</keyword>
<evidence type="ECO:0000313" key="18">
    <source>
        <dbReference type="EMBL" id="SHK77788.1"/>
    </source>
</evidence>
<dbReference type="InterPro" id="IPR001679">
    <property type="entry name" value="DNA_ligase"/>
</dbReference>
<feature type="domain" description="BRCT" evidence="17">
    <location>
        <begin position="639"/>
        <end position="709"/>
    </location>
</feature>
<feature type="binding site" evidence="14">
    <location>
        <position position="424"/>
    </location>
    <ligand>
        <name>Zn(2+)</name>
        <dbReference type="ChEBI" id="CHEBI:29105"/>
    </ligand>
</feature>
<keyword evidence="19" id="KW-1185">Reference proteome</keyword>
<reference evidence="18 19" key="1">
    <citation type="submission" date="2016-11" db="EMBL/GenBank/DDBJ databases">
        <authorList>
            <person name="Jaros S."/>
            <person name="Januszkiewicz K."/>
            <person name="Wedrychowicz H."/>
        </authorList>
    </citation>
    <scope>NUCLEOTIDE SEQUENCE [LARGE SCALE GENOMIC DNA]</scope>
    <source>
        <strain evidence="18 19">CGMCC 4.5723</strain>
    </source>
</reference>
<dbReference type="CDD" id="cd17748">
    <property type="entry name" value="BRCT_DNA_ligase_like"/>
    <property type="match status" value="1"/>
</dbReference>
<keyword evidence="11 14" id="KW-0234">DNA repair</keyword>
<feature type="active site" description="N6-AMP-lysine intermediate" evidence="14">
    <location>
        <position position="120"/>
    </location>
</feature>
<dbReference type="Gene3D" id="3.40.50.10190">
    <property type="entry name" value="BRCT domain"/>
    <property type="match status" value="1"/>
</dbReference>
<dbReference type="Pfam" id="PF03120">
    <property type="entry name" value="OB_DNA_ligase"/>
    <property type="match status" value="1"/>
</dbReference>
<evidence type="ECO:0000256" key="13">
    <source>
        <dbReference type="ARBA" id="ARBA00060881"/>
    </source>
</evidence>
<dbReference type="SUPFAM" id="SSF50249">
    <property type="entry name" value="Nucleic acid-binding proteins"/>
    <property type="match status" value="1"/>
</dbReference>
<dbReference type="SUPFAM" id="SSF56091">
    <property type="entry name" value="DNA ligase/mRNA capping enzyme, catalytic domain"/>
    <property type="match status" value="1"/>
</dbReference>
<evidence type="ECO:0000256" key="16">
    <source>
        <dbReference type="SAM" id="MobiDB-lite"/>
    </source>
</evidence>
<dbReference type="GO" id="GO:0003911">
    <property type="term" value="F:DNA ligase (NAD+) activity"/>
    <property type="evidence" value="ECO:0007669"/>
    <property type="project" value="UniProtKB-UniRule"/>
</dbReference>
<dbReference type="GO" id="GO:0006281">
    <property type="term" value="P:DNA repair"/>
    <property type="evidence" value="ECO:0007669"/>
    <property type="project" value="UniProtKB-KW"/>
</dbReference>
<evidence type="ECO:0000313" key="19">
    <source>
        <dbReference type="Proteomes" id="UP000184452"/>
    </source>
</evidence>
<comment type="cofactor">
    <cofactor evidence="14">
        <name>Mg(2+)</name>
        <dbReference type="ChEBI" id="CHEBI:18420"/>
    </cofactor>
    <cofactor evidence="14">
        <name>Mn(2+)</name>
        <dbReference type="ChEBI" id="CHEBI:29035"/>
    </cofactor>
</comment>
<keyword evidence="9 14" id="KW-0460">Magnesium</keyword>
<dbReference type="EMBL" id="FQZK01000033">
    <property type="protein sequence ID" value="SHK77788.1"/>
    <property type="molecule type" value="Genomic_DNA"/>
</dbReference>
<evidence type="ECO:0000256" key="1">
    <source>
        <dbReference type="ARBA" id="ARBA00004067"/>
    </source>
</evidence>
<comment type="catalytic activity">
    <reaction evidence="12 14 15">
        <text>NAD(+) + (deoxyribonucleotide)n-3'-hydroxyl + 5'-phospho-(deoxyribonucleotide)m = (deoxyribonucleotide)n+m + AMP + beta-nicotinamide D-nucleotide.</text>
        <dbReference type="EC" id="6.5.1.2"/>
    </reaction>
</comment>
<keyword evidence="7 14" id="KW-0227">DNA damage</keyword>
<dbReference type="SMART" id="SM00532">
    <property type="entry name" value="LIGANc"/>
    <property type="match status" value="1"/>
</dbReference>
<dbReference type="FunFam" id="3.30.470.30:FF:000001">
    <property type="entry name" value="DNA ligase"/>
    <property type="match status" value="1"/>
</dbReference>
<evidence type="ECO:0000256" key="4">
    <source>
        <dbReference type="ARBA" id="ARBA00022598"/>
    </source>
</evidence>
<evidence type="ECO:0000256" key="6">
    <source>
        <dbReference type="ARBA" id="ARBA00022723"/>
    </source>
</evidence>
<dbReference type="STRING" id="758803.SAMN05421803_1336"/>
<dbReference type="GO" id="GO:0005829">
    <property type="term" value="C:cytosol"/>
    <property type="evidence" value="ECO:0007669"/>
    <property type="project" value="TreeGrafter"/>
</dbReference>
<evidence type="ECO:0000256" key="12">
    <source>
        <dbReference type="ARBA" id="ARBA00034005"/>
    </source>
</evidence>
<dbReference type="InterPro" id="IPR041663">
    <property type="entry name" value="DisA/LigA_HHH"/>
</dbReference>
<comment type="function">
    <text evidence="1 14">DNA ligase that catalyzes the formation of phosphodiester linkages between 5'-phosphoryl and 3'-hydroxyl groups in double-stranded DNA using NAD as a coenzyme and as the energy source for the reaction. It is essential for DNA replication and repair of damaged DNA.</text>
</comment>
<evidence type="ECO:0000256" key="7">
    <source>
        <dbReference type="ARBA" id="ARBA00022763"/>
    </source>
</evidence>
<dbReference type="SUPFAM" id="SSF52113">
    <property type="entry name" value="BRCT domain"/>
    <property type="match status" value="1"/>
</dbReference>
<evidence type="ECO:0000256" key="3">
    <source>
        <dbReference type="ARBA" id="ARBA00013308"/>
    </source>
</evidence>
<keyword evidence="10 14" id="KW-0520">NAD</keyword>
<proteinExistence type="inferred from homology"/>
<evidence type="ECO:0000256" key="9">
    <source>
        <dbReference type="ARBA" id="ARBA00022842"/>
    </source>
</evidence>
<gene>
    <name evidence="14" type="primary">ligA</name>
    <name evidence="18" type="ORF">SAMN05421803_1336</name>
</gene>
<dbReference type="InterPro" id="IPR004149">
    <property type="entry name" value="Znf_DNAligase_C4"/>
</dbReference>
<dbReference type="Gene3D" id="3.30.470.30">
    <property type="entry name" value="DNA ligase/mRNA capping enzyme"/>
    <property type="match status" value="1"/>
</dbReference>
<feature type="compositionally biased region" description="Basic and acidic residues" evidence="16">
    <location>
        <begin position="735"/>
        <end position="746"/>
    </location>
</feature>
<evidence type="ECO:0000256" key="11">
    <source>
        <dbReference type="ARBA" id="ARBA00023204"/>
    </source>
</evidence>
<evidence type="ECO:0000256" key="5">
    <source>
        <dbReference type="ARBA" id="ARBA00022705"/>
    </source>
</evidence>
<dbReference type="InterPro" id="IPR001357">
    <property type="entry name" value="BRCT_dom"/>
</dbReference>
<feature type="binding site" evidence="14">
    <location>
        <position position="327"/>
    </location>
    <ligand>
        <name>NAD(+)</name>
        <dbReference type="ChEBI" id="CHEBI:57540"/>
    </ligand>
</feature>
<dbReference type="Gene3D" id="2.40.50.140">
    <property type="entry name" value="Nucleic acid-binding proteins"/>
    <property type="match status" value="1"/>
</dbReference>
<accession>A0A1M6V8L0</accession>
<dbReference type="InterPro" id="IPR004150">
    <property type="entry name" value="NAD_DNA_ligase_OB"/>
</dbReference>
<feature type="binding site" evidence="14">
    <location>
        <position position="303"/>
    </location>
    <ligand>
        <name>NAD(+)</name>
        <dbReference type="ChEBI" id="CHEBI:57540"/>
    </ligand>
</feature>
<dbReference type="InterPro" id="IPR018239">
    <property type="entry name" value="DNA_ligase_AS"/>
</dbReference>
<keyword evidence="5 14" id="KW-0235">DNA replication</keyword>
<dbReference type="PROSITE" id="PS01056">
    <property type="entry name" value="DNA_LIGASE_N2"/>
    <property type="match status" value="1"/>
</dbReference>
<dbReference type="InterPro" id="IPR013840">
    <property type="entry name" value="DNAligase_N"/>
</dbReference>
<feature type="region of interest" description="Disordered" evidence="16">
    <location>
        <begin position="200"/>
        <end position="219"/>
    </location>
</feature>
<dbReference type="FunFam" id="3.40.50.10190:FF:000054">
    <property type="entry name" value="DNA ligase"/>
    <property type="match status" value="1"/>
</dbReference>
<dbReference type="GO" id="GO:0006260">
    <property type="term" value="P:DNA replication"/>
    <property type="evidence" value="ECO:0007669"/>
    <property type="project" value="UniProtKB-KW"/>
</dbReference>
<dbReference type="Proteomes" id="UP000184452">
    <property type="component" value="Unassembled WGS sequence"/>
</dbReference>
<dbReference type="InterPro" id="IPR036420">
    <property type="entry name" value="BRCT_dom_sf"/>
</dbReference>
<dbReference type="Gene3D" id="6.20.10.30">
    <property type="match status" value="1"/>
</dbReference>
<comment type="similarity">
    <text evidence="13 14">Belongs to the NAD-dependent DNA ligase family. LigA subfamily.</text>
</comment>
<name>A0A1M6V8L0_9ACTN</name>
<dbReference type="InterPro" id="IPR003583">
    <property type="entry name" value="Hlx-hairpin-Hlx_DNA-bd_motif"/>
</dbReference>
<evidence type="ECO:0000256" key="15">
    <source>
        <dbReference type="RuleBase" id="RU000618"/>
    </source>
</evidence>
<feature type="binding site" evidence="14">
    <location>
        <position position="118"/>
    </location>
    <ligand>
        <name>NAD(+)</name>
        <dbReference type="ChEBI" id="CHEBI:57540"/>
    </ligand>
</feature>
<sequence length="764" mass="83487">MAPENTTDIPDEARDRHGELSLELDDHSYRYYLGNPIVSDAEYDALMAELRGIEEEHPQLITQDSPTQKVGAPISVDFAAVEHLVRMESLGNAFDFDELNAWADRASAEVPVGAYLCELKIDGLAVDLVYEKGRLVRAATRGDGRVGEDITLNVRTIGAVPERLDESVRPAPELLEVRGEVFLPVEAFAALNRRITETGEHTPFANPRNAAAGSLRQKDPRVTATRPLSMIVHGVGAYTRAAGSEDVVFTSQSQAYALLGEWGLPLSDRYKVVSTMDEVHEYVAHYREHRHEPAYEIDGIVIKVDDFALQRRLGSTSRAPRWAIAYKYPPEEVTTRLVDIKVGVGRTGRVTPYGVMEPVVVAGSEVEFATLHNAQEVERKGVLIGDTVVLRKAGDVIPEIVGPVTDKRDGTERAFTMPRTCPECDTPLGQQKEGDVDLRCPNARSCPGQLRERLFFVAGRKALDIEALGYVAATALTQPLEPARAPLQDEGDLFDLTVEQLLPIRTYVLDPDTSEPKTDPRTGEPKVVSFFTNLKGEPKKTVEKLFEQLENAKSRPLWRVLVALSIRHVGPRAAEDLARHFRSMDAVRAASEEELAAVDGIGPTIARSIREWFEVDWHREIVAKWAAAGVRMEDEVDEAISGVLDGVTVVVTGSLEGFTRDGAKESIAERGGRSTASVSKKTGFVVVGDSPGSKYDKAVKLGVPILDEQGFRVLLEAGPEAAEKLRINPPEEEPRDGAADAGEKASAEPPAGEPAAAPEAADRE</sequence>
<dbReference type="GO" id="GO:0003677">
    <property type="term" value="F:DNA binding"/>
    <property type="evidence" value="ECO:0007669"/>
    <property type="project" value="InterPro"/>
</dbReference>
<dbReference type="SMART" id="SM00292">
    <property type="entry name" value="BRCT"/>
    <property type="match status" value="1"/>
</dbReference>
<dbReference type="Gene3D" id="1.10.150.20">
    <property type="entry name" value="5' to 3' exonuclease, C-terminal subdomain"/>
    <property type="match status" value="2"/>
</dbReference>
<dbReference type="SUPFAM" id="SSF47781">
    <property type="entry name" value="RuvA domain 2-like"/>
    <property type="match status" value="1"/>
</dbReference>
<dbReference type="FunFam" id="1.10.150.20:FF:000006">
    <property type="entry name" value="DNA ligase"/>
    <property type="match status" value="1"/>
</dbReference>
<evidence type="ECO:0000259" key="17">
    <source>
        <dbReference type="PROSITE" id="PS50172"/>
    </source>
</evidence>
<feature type="binding site" evidence="14">
    <location>
        <begin position="40"/>
        <end position="44"/>
    </location>
    <ligand>
        <name>NAD(+)</name>
        <dbReference type="ChEBI" id="CHEBI:57540"/>
    </ligand>
</feature>
<dbReference type="Pfam" id="PF00533">
    <property type="entry name" value="BRCT"/>
    <property type="match status" value="1"/>
</dbReference>
<dbReference type="SMART" id="SM00278">
    <property type="entry name" value="HhH1"/>
    <property type="match status" value="2"/>
</dbReference>
<protein>
    <recommendedName>
        <fullName evidence="3 14">DNA ligase</fullName>
        <ecNumber evidence="2 14">6.5.1.2</ecNumber>
    </recommendedName>
    <alternativeName>
        <fullName evidence="14">Polydeoxyribonucleotide synthase [NAD(+)]</fullName>
    </alternativeName>
</protein>
<dbReference type="EC" id="6.5.1.2" evidence="2 14"/>
<dbReference type="PANTHER" id="PTHR23389">
    <property type="entry name" value="CHROMOSOME TRANSMISSION FIDELITY FACTOR 18"/>
    <property type="match status" value="1"/>
</dbReference>
<evidence type="ECO:0000256" key="8">
    <source>
        <dbReference type="ARBA" id="ARBA00022833"/>
    </source>
</evidence>
<dbReference type="InterPro" id="IPR013839">
    <property type="entry name" value="DNAligase_adenylation"/>
</dbReference>
<dbReference type="InterPro" id="IPR012340">
    <property type="entry name" value="NA-bd_OB-fold"/>
</dbReference>
<organism evidence="18 19">
    <name type="scientific">Nocardiopsis flavescens</name>
    <dbReference type="NCBI Taxonomy" id="758803"/>
    <lineage>
        <taxon>Bacteria</taxon>
        <taxon>Bacillati</taxon>
        <taxon>Actinomycetota</taxon>
        <taxon>Actinomycetes</taxon>
        <taxon>Streptosporangiales</taxon>
        <taxon>Nocardiopsidaceae</taxon>
        <taxon>Nocardiopsis</taxon>
    </lineage>
</organism>
<dbReference type="FunFam" id="2.40.50.140:FF:000012">
    <property type="entry name" value="DNA ligase"/>
    <property type="match status" value="1"/>
</dbReference>
<dbReference type="AlphaFoldDB" id="A0A1M6V8L0"/>
<feature type="region of interest" description="Disordered" evidence="16">
    <location>
        <begin position="720"/>
        <end position="764"/>
    </location>
</feature>
<feature type="binding site" evidence="14">
    <location>
        <position position="440"/>
    </location>
    <ligand>
        <name>Zn(2+)</name>
        <dbReference type="ChEBI" id="CHEBI:29105"/>
    </ligand>
</feature>
<keyword evidence="8 14" id="KW-0862">Zinc</keyword>